<proteinExistence type="predicted"/>
<organism evidence="2 3">
    <name type="scientific">Aquibium pacificus</name>
    <dbReference type="NCBI Taxonomy" id="3153579"/>
    <lineage>
        <taxon>Bacteria</taxon>
        <taxon>Pseudomonadati</taxon>
        <taxon>Pseudomonadota</taxon>
        <taxon>Alphaproteobacteria</taxon>
        <taxon>Hyphomicrobiales</taxon>
        <taxon>Phyllobacteriaceae</taxon>
        <taxon>Aquibium</taxon>
    </lineage>
</organism>
<dbReference type="Proteomes" id="UP001556692">
    <property type="component" value="Unassembled WGS sequence"/>
</dbReference>
<accession>A0ABV3SQ17</accession>
<reference evidence="2 3" key="1">
    <citation type="submission" date="2024-05" db="EMBL/GenBank/DDBJ databases">
        <authorList>
            <person name="Jiang F."/>
        </authorList>
    </citation>
    <scope>NUCLEOTIDE SEQUENCE [LARGE SCALE GENOMIC DNA]</scope>
    <source>
        <strain evidence="2 3">LZ166</strain>
    </source>
</reference>
<evidence type="ECO:0000313" key="2">
    <source>
        <dbReference type="EMBL" id="MEX0408897.1"/>
    </source>
</evidence>
<keyword evidence="3" id="KW-1185">Reference proteome</keyword>
<comment type="caution">
    <text evidence="2">The sequence shown here is derived from an EMBL/GenBank/DDBJ whole genome shotgun (WGS) entry which is preliminary data.</text>
</comment>
<name>A0ABV3SQ17_9HYPH</name>
<sequence>MHKKPATATTRKHRHLDPSKPIYMTLTGSLIPILNPEQLEALRELEMPLVPRIPLTMHSAMRH</sequence>
<gene>
    <name evidence="2" type="ORF">ABGN05_24975</name>
</gene>
<evidence type="ECO:0000313" key="3">
    <source>
        <dbReference type="Proteomes" id="UP001556692"/>
    </source>
</evidence>
<feature type="region of interest" description="Disordered" evidence="1">
    <location>
        <begin position="1"/>
        <end position="20"/>
    </location>
</feature>
<evidence type="ECO:0000256" key="1">
    <source>
        <dbReference type="SAM" id="MobiDB-lite"/>
    </source>
</evidence>
<dbReference type="RefSeq" id="WP_367956757.1">
    <property type="nucleotide sequence ID" value="NZ_JBDPGJ010000007.1"/>
</dbReference>
<feature type="compositionally biased region" description="Basic residues" evidence="1">
    <location>
        <begin position="1"/>
        <end position="15"/>
    </location>
</feature>
<dbReference type="EMBL" id="JBDPGJ010000007">
    <property type="protein sequence ID" value="MEX0408897.1"/>
    <property type="molecule type" value="Genomic_DNA"/>
</dbReference>
<protein>
    <submittedName>
        <fullName evidence="2">Uncharacterized protein</fullName>
    </submittedName>
</protein>